<dbReference type="AlphaFoldDB" id="A0A445MXL8"/>
<sequence>MITDKPLKLIVEALVFASDKPISVQEIQACLPDETLADIRAALDDLKAEYDEMERSFIIKEVAQGFQFRTLPDYSPYILRMFKTAPTRLSRAAMETLAIIAYKQPILRHEIERLRGVDTGGIIRTLMEKGLIKIVGRKNLPGKPLIYGTTKKFLEVFDLKDIESLPKLKEIKELGGDEEGTLMPLAAALPEETPGEENGDEAVGEEDQEGSD</sequence>
<keyword evidence="2" id="KW-0132">Cell division</keyword>
<reference evidence="6" key="1">
    <citation type="submission" date="2018-01" db="EMBL/GenBank/DDBJ databases">
        <authorList>
            <person name="Regsiter A."/>
            <person name="William W."/>
        </authorList>
    </citation>
    <scope>NUCLEOTIDE SEQUENCE</scope>
    <source>
        <strain evidence="6">TRIP AH-1</strain>
    </source>
</reference>
<evidence type="ECO:0000256" key="1">
    <source>
        <dbReference type="ARBA" id="ARBA00022490"/>
    </source>
</evidence>
<dbReference type="EMBL" id="OJIN01000117">
    <property type="protein sequence ID" value="SPD74101.1"/>
    <property type="molecule type" value="Genomic_DNA"/>
</dbReference>
<accession>A0A445MXL8</accession>
<dbReference type="SUPFAM" id="SSF46785">
    <property type="entry name" value="Winged helix' DNA-binding domain"/>
    <property type="match status" value="2"/>
</dbReference>
<dbReference type="Pfam" id="PF04079">
    <property type="entry name" value="SMC_ScpB"/>
    <property type="match status" value="1"/>
</dbReference>
<dbReference type="Gene3D" id="1.10.10.10">
    <property type="entry name" value="Winged helix-like DNA-binding domain superfamily/Winged helix DNA-binding domain"/>
    <property type="match status" value="2"/>
</dbReference>
<organism evidence="6">
    <name type="scientific">uncultured Desulfobacterium sp</name>
    <dbReference type="NCBI Taxonomy" id="201089"/>
    <lineage>
        <taxon>Bacteria</taxon>
        <taxon>Pseudomonadati</taxon>
        <taxon>Thermodesulfobacteriota</taxon>
        <taxon>Desulfobacteria</taxon>
        <taxon>Desulfobacterales</taxon>
        <taxon>Desulfobacteriaceae</taxon>
        <taxon>Desulfobacterium</taxon>
        <taxon>environmental samples</taxon>
    </lineage>
</organism>
<evidence type="ECO:0000256" key="5">
    <source>
        <dbReference type="SAM" id="MobiDB-lite"/>
    </source>
</evidence>
<proteinExistence type="predicted"/>
<evidence type="ECO:0000256" key="4">
    <source>
        <dbReference type="ARBA" id="ARBA00023306"/>
    </source>
</evidence>
<dbReference type="InterPro" id="IPR036388">
    <property type="entry name" value="WH-like_DNA-bd_sf"/>
</dbReference>
<dbReference type="NCBIfam" id="TIGR00281">
    <property type="entry name" value="SMC-Scp complex subunit ScpB"/>
    <property type="match status" value="1"/>
</dbReference>
<keyword evidence="4" id="KW-0131">Cell cycle</keyword>
<dbReference type="InterPro" id="IPR005234">
    <property type="entry name" value="ScpB_csome_segregation"/>
</dbReference>
<keyword evidence="1" id="KW-0963">Cytoplasm</keyword>
<dbReference type="InterPro" id="IPR036390">
    <property type="entry name" value="WH_DNA-bd_sf"/>
</dbReference>
<dbReference type="PIRSF" id="PIRSF019345">
    <property type="entry name" value="ScpB"/>
    <property type="match status" value="1"/>
</dbReference>
<evidence type="ECO:0000313" key="6">
    <source>
        <dbReference type="EMBL" id="SPD74101.1"/>
    </source>
</evidence>
<dbReference type="GO" id="GO:0051304">
    <property type="term" value="P:chromosome separation"/>
    <property type="evidence" value="ECO:0007669"/>
    <property type="project" value="InterPro"/>
</dbReference>
<dbReference type="PANTHER" id="PTHR34298:SF2">
    <property type="entry name" value="SEGREGATION AND CONDENSATION PROTEIN B"/>
    <property type="match status" value="1"/>
</dbReference>
<dbReference type="PANTHER" id="PTHR34298">
    <property type="entry name" value="SEGREGATION AND CONDENSATION PROTEIN B"/>
    <property type="match status" value="1"/>
</dbReference>
<gene>
    <name evidence="6" type="primary">scpB</name>
    <name evidence="6" type="ORF">PITCH_A2030245</name>
</gene>
<evidence type="ECO:0000256" key="3">
    <source>
        <dbReference type="ARBA" id="ARBA00022829"/>
    </source>
</evidence>
<feature type="compositionally biased region" description="Acidic residues" evidence="5">
    <location>
        <begin position="193"/>
        <end position="212"/>
    </location>
</feature>
<protein>
    <submittedName>
        <fullName evidence="6">Segregation and condensation protein B</fullName>
    </submittedName>
</protein>
<name>A0A445MXL8_9BACT</name>
<keyword evidence="3" id="KW-0159">Chromosome partition</keyword>
<feature type="region of interest" description="Disordered" evidence="5">
    <location>
        <begin position="189"/>
        <end position="212"/>
    </location>
</feature>
<evidence type="ECO:0000256" key="2">
    <source>
        <dbReference type="ARBA" id="ARBA00022618"/>
    </source>
</evidence>
<dbReference type="GO" id="GO:0051301">
    <property type="term" value="P:cell division"/>
    <property type="evidence" value="ECO:0007669"/>
    <property type="project" value="UniProtKB-KW"/>
</dbReference>